<comment type="caution">
    <text evidence="1">The sequence shown here is derived from an EMBL/GenBank/DDBJ whole genome shotgun (WGS) entry which is preliminary data.</text>
</comment>
<gene>
    <name evidence="1" type="ORF">CEXT_352671</name>
</gene>
<organism evidence="1 2">
    <name type="scientific">Caerostris extrusa</name>
    <name type="common">Bark spider</name>
    <name type="synonym">Caerostris bankana</name>
    <dbReference type="NCBI Taxonomy" id="172846"/>
    <lineage>
        <taxon>Eukaryota</taxon>
        <taxon>Metazoa</taxon>
        <taxon>Ecdysozoa</taxon>
        <taxon>Arthropoda</taxon>
        <taxon>Chelicerata</taxon>
        <taxon>Arachnida</taxon>
        <taxon>Araneae</taxon>
        <taxon>Araneomorphae</taxon>
        <taxon>Entelegynae</taxon>
        <taxon>Araneoidea</taxon>
        <taxon>Araneidae</taxon>
        <taxon>Caerostris</taxon>
    </lineage>
</organism>
<dbReference type="Proteomes" id="UP001054945">
    <property type="component" value="Unassembled WGS sequence"/>
</dbReference>
<dbReference type="EMBL" id="BPLR01013377">
    <property type="protein sequence ID" value="GIY60782.1"/>
    <property type="molecule type" value="Genomic_DNA"/>
</dbReference>
<name>A0AAV4USK9_CAEEX</name>
<reference evidence="1 2" key="1">
    <citation type="submission" date="2021-06" db="EMBL/GenBank/DDBJ databases">
        <title>Caerostris extrusa draft genome.</title>
        <authorList>
            <person name="Kono N."/>
            <person name="Arakawa K."/>
        </authorList>
    </citation>
    <scope>NUCLEOTIDE SEQUENCE [LARGE SCALE GENOMIC DNA]</scope>
</reference>
<feature type="non-terminal residue" evidence="1">
    <location>
        <position position="47"/>
    </location>
</feature>
<accession>A0AAV4USK9</accession>
<proteinExistence type="predicted"/>
<sequence length="47" mass="5251">MGALKLKLHSATYYDEVRKLTYAGMKNLTAALNYTLKYSEPGIQNGL</sequence>
<dbReference type="AlphaFoldDB" id="A0AAV4USK9"/>
<protein>
    <submittedName>
        <fullName evidence="1">Uncharacterized protein</fullName>
    </submittedName>
</protein>
<evidence type="ECO:0000313" key="1">
    <source>
        <dbReference type="EMBL" id="GIY60782.1"/>
    </source>
</evidence>
<keyword evidence="2" id="KW-1185">Reference proteome</keyword>
<evidence type="ECO:0000313" key="2">
    <source>
        <dbReference type="Proteomes" id="UP001054945"/>
    </source>
</evidence>